<keyword evidence="2" id="KW-1185">Reference proteome</keyword>
<dbReference type="AlphaFoldDB" id="A0A5B7J1Y7"/>
<comment type="caution">
    <text evidence="1">The sequence shown here is derived from an EMBL/GenBank/DDBJ whole genome shotgun (WGS) entry which is preliminary data.</text>
</comment>
<name>A0A5B7J1Y7_PORTR</name>
<proteinExistence type="predicted"/>
<gene>
    <name evidence="1" type="ORF">E2C01_086861</name>
</gene>
<evidence type="ECO:0000313" key="2">
    <source>
        <dbReference type="Proteomes" id="UP000324222"/>
    </source>
</evidence>
<organism evidence="1 2">
    <name type="scientific">Portunus trituberculatus</name>
    <name type="common">Swimming crab</name>
    <name type="synonym">Neptunus trituberculatus</name>
    <dbReference type="NCBI Taxonomy" id="210409"/>
    <lineage>
        <taxon>Eukaryota</taxon>
        <taxon>Metazoa</taxon>
        <taxon>Ecdysozoa</taxon>
        <taxon>Arthropoda</taxon>
        <taxon>Crustacea</taxon>
        <taxon>Multicrustacea</taxon>
        <taxon>Malacostraca</taxon>
        <taxon>Eumalacostraca</taxon>
        <taxon>Eucarida</taxon>
        <taxon>Decapoda</taxon>
        <taxon>Pleocyemata</taxon>
        <taxon>Brachyura</taxon>
        <taxon>Eubrachyura</taxon>
        <taxon>Portunoidea</taxon>
        <taxon>Portunidae</taxon>
        <taxon>Portuninae</taxon>
        <taxon>Portunus</taxon>
    </lineage>
</organism>
<dbReference type="EMBL" id="VSRR010089017">
    <property type="protein sequence ID" value="MPC91801.1"/>
    <property type="molecule type" value="Genomic_DNA"/>
</dbReference>
<dbReference type="Proteomes" id="UP000324222">
    <property type="component" value="Unassembled WGS sequence"/>
</dbReference>
<reference evidence="1 2" key="1">
    <citation type="submission" date="2019-05" db="EMBL/GenBank/DDBJ databases">
        <title>Another draft genome of Portunus trituberculatus and its Hox gene families provides insights of decapod evolution.</title>
        <authorList>
            <person name="Jeong J.-H."/>
            <person name="Song I."/>
            <person name="Kim S."/>
            <person name="Choi T."/>
            <person name="Kim D."/>
            <person name="Ryu S."/>
            <person name="Kim W."/>
        </authorList>
    </citation>
    <scope>NUCLEOTIDE SEQUENCE [LARGE SCALE GENOMIC DNA]</scope>
    <source>
        <tissue evidence="1">Muscle</tissue>
    </source>
</reference>
<evidence type="ECO:0000313" key="1">
    <source>
        <dbReference type="EMBL" id="MPC91801.1"/>
    </source>
</evidence>
<accession>A0A5B7J1Y7</accession>
<sequence length="151" mass="17600">MYWPGVDTQPDTERRPATDLHLMRSREVTRHQRGETHLVQRVSKYEMNSAPHILNTLTFQPTPFHYRASLPSRSLAHLPSSMAQVTETASLPSFRFYILSLNHILSFHNPVLPLFSSISHSQLFPVTCSRNNMRINQNRQHSWDEFEEMKG</sequence>
<protein>
    <submittedName>
        <fullName evidence="1">Uncharacterized protein</fullName>
    </submittedName>
</protein>